<sequence length="178" mass="19292">MQGDDGAGAAGSQLRTRSPEAGDGDRGNRLAQVVLPEHAGSRATTLAQKNDLQQAITDLQHDSLFALVGHSGPFVLSLSVQGRSLALDVRREDGTPVRAIGLALGPFRRIIKDYRLLIDAYDEALADSNAFRIQAIDMGRRGLHNEGAGMMIERLAGKVEIDFETARRLFTLVCLLQQ</sequence>
<feature type="region of interest" description="Disordered" evidence="1">
    <location>
        <begin position="1"/>
        <end position="27"/>
    </location>
</feature>
<keyword evidence="3" id="KW-1185">Reference proteome</keyword>
<proteinExistence type="predicted"/>
<dbReference type="Pfam" id="PF06793">
    <property type="entry name" value="UPF0262"/>
    <property type="match status" value="1"/>
</dbReference>
<gene>
    <name evidence="2" type="ORF">FE263_13670</name>
</gene>
<accession>A0A5R9J3S6</accession>
<dbReference type="OrthoDB" id="9798434at2"/>
<dbReference type="EMBL" id="VCDI01000004">
    <property type="protein sequence ID" value="TLU72270.1"/>
    <property type="molecule type" value="Genomic_DNA"/>
</dbReference>
<organism evidence="2 3">
    <name type="scientific">Lichenicoccus roseus</name>
    <dbReference type="NCBI Taxonomy" id="2683649"/>
    <lineage>
        <taxon>Bacteria</taxon>
        <taxon>Pseudomonadati</taxon>
        <taxon>Pseudomonadota</taxon>
        <taxon>Alphaproteobacteria</taxon>
        <taxon>Acetobacterales</taxon>
        <taxon>Acetobacteraceae</taxon>
        <taxon>Lichenicoccus</taxon>
    </lineage>
</organism>
<dbReference type="Proteomes" id="UP000305654">
    <property type="component" value="Unassembled WGS sequence"/>
</dbReference>
<reference evidence="2 3" key="1">
    <citation type="submission" date="2019-05" db="EMBL/GenBank/DDBJ databases">
        <authorList>
            <person name="Pankratov T."/>
            <person name="Grouzdev D."/>
        </authorList>
    </citation>
    <scope>NUCLEOTIDE SEQUENCE [LARGE SCALE GENOMIC DNA]</scope>
    <source>
        <strain evidence="2 3">KEBCLARHB70R</strain>
    </source>
</reference>
<dbReference type="AlphaFoldDB" id="A0A5R9J3S6"/>
<feature type="compositionally biased region" description="Basic and acidic residues" evidence="1">
    <location>
        <begin position="17"/>
        <end position="27"/>
    </location>
</feature>
<dbReference type="InterPro" id="IPR008321">
    <property type="entry name" value="UCP032146"/>
</dbReference>
<evidence type="ECO:0000313" key="2">
    <source>
        <dbReference type="EMBL" id="TLU72270.1"/>
    </source>
</evidence>
<comment type="caution">
    <text evidence="2">The sequence shown here is derived from an EMBL/GenBank/DDBJ whole genome shotgun (WGS) entry which is preliminary data.</text>
</comment>
<protein>
    <submittedName>
        <fullName evidence="2">UPF0262 family protein</fullName>
    </submittedName>
</protein>
<evidence type="ECO:0000256" key="1">
    <source>
        <dbReference type="SAM" id="MobiDB-lite"/>
    </source>
</evidence>
<name>A0A5R9J3S6_9PROT</name>
<dbReference type="NCBIfam" id="NF002769">
    <property type="entry name" value="PRK02853.1"/>
    <property type="match status" value="1"/>
</dbReference>
<evidence type="ECO:0000313" key="3">
    <source>
        <dbReference type="Proteomes" id="UP000305654"/>
    </source>
</evidence>